<evidence type="ECO:0000313" key="2">
    <source>
        <dbReference type="Proteomes" id="UP000479190"/>
    </source>
</evidence>
<dbReference type="Proteomes" id="UP000479190">
    <property type="component" value="Unassembled WGS sequence"/>
</dbReference>
<protein>
    <submittedName>
        <fullName evidence="1">Uncharacterized protein</fullName>
    </submittedName>
</protein>
<keyword evidence="2" id="KW-1185">Reference proteome</keyword>
<accession>A0A6H5JBX8</accession>
<organism evidence="1 2">
    <name type="scientific">Trichogramma brassicae</name>
    <dbReference type="NCBI Taxonomy" id="86971"/>
    <lineage>
        <taxon>Eukaryota</taxon>
        <taxon>Metazoa</taxon>
        <taxon>Ecdysozoa</taxon>
        <taxon>Arthropoda</taxon>
        <taxon>Hexapoda</taxon>
        <taxon>Insecta</taxon>
        <taxon>Pterygota</taxon>
        <taxon>Neoptera</taxon>
        <taxon>Endopterygota</taxon>
        <taxon>Hymenoptera</taxon>
        <taxon>Apocrita</taxon>
        <taxon>Proctotrupomorpha</taxon>
        <taxon>Chalcidoidea</taxon>
        <taxon>Trichogrammatidae</taxon>
        <taxon>Trichogramma</taxon>
    </lineage>
</organism>
<sequence>MGFGCNSPETRAERSTRRDATRICIQGALRGKEPRRRSRFRVAVAYNGAFAACQLRRVRCRTTAWRGSRAQLPTRWAATAAIDDHVLCDGFLDCPGSEDEGQARLLILQKPHSDSETVNASRLFPLANLFVMPNCGSHLESRYAESRREEITPDPHEASFSLFTRYSIYTYIEADYIFSYILYKGVDRLVNSNNSSIATTDTCINK</sequence>
<proteinExistence type="predicted"/>
<gene>
    <name evidence="1" type="ORF">TBRA_LOCUS16759</name>
</gene>
<evidence type="ECO:0000313" key="1">
    <source>
        <dbReference type="EMBL" id="CAB0045223.1"/>
    </source>
</evidence>
<reference evidence="1 2" key="1">
    <citation type="submission" date="2020-02" db="EMBL/GenBank/DDBJ databases">
        <authorList>
            <person name="Ferguson B K."/>
        </authorList>
    </citation>
    <scope>NUCLEOTIDE SEQUENCE [LARGE SCALE GENOMIC DNA]</scope>
</reference>
<dbReference type="EMBL" id="CADCXV010001550">
    <property type="protein sequence ID" value="CAB0045223.1"/>
    <property type="molecule type" value="Genomic_DNA"/>
</dbReference>
<name>A0A6H5JBX8_9HYME</name>
<dbReference type="AlphaFoldDB" id="A0A6H5JBX8"/>